<dbReference type="PANTHER" id="PTHR12277:SF197">
    <property type="entry name" value="CHROMOSOME UNDETERMINED SCAFFOLD_38, WHOLE GENOME SHOTGUN SEQUENCE"/>
    <property type="match status" value="1"/>
</dbReference>
<dbReference type="SUPFAM" id="SSF53474">
    <property type="entry name" value="alpha/beta-Hydrolases"/>
    <property type="match status" value="1"/>
</dbReference>
<proteinExistence type="predicted"/>
<protein>
    <submittedName>
        <fullName evidence="2">Uncharacterized protein</fullName>
    </submittedName>
</protein>
<reference evidence="2" key="1">
    <citation type="submission" date="2021-01" db="EMBL/GenBank/DDBJ databases">
        <authorList>
            <person name="Corre E."/>
            <person name="Pelletier E."/>
            <person name="Niang G."/>
            <person name="Scheremetjew M."/>
            <person name="Finn R."/>
            <person name="Kale V."/>
            <person name="Holt S."/>
            <person name="Cochrane G."/>
            <person name="Meng A."/>
            <person name="Brown T."/>
            <person name="Cohen L."/>
        </authorList>
    </citation>
    <scope>NUCLEOTIDE SEQUENCE</scope>
    <source>
        <strain evidence="2">CCAC1681</strain>
    </source>
</reference>
<accession>A0A7S0D1L0</accession>
<dbReference type="PANTHER" id="PTHR12277">
    <property type="entry name" value="ALPHA/BETA HYDROLASE DOMAIN-CONTAINING PROTEIN"/>
    <property type="match status" value="1"/>
</dbReference>
<gene>
    <name evidence="2" type="ORF">MSP1401_LOCUS6220</name>
</gene>
<dbReference type="InterPro" id="IPR029058">
    <property type="entry name" value="AB_hydrolase_fold"/>
</dbReference>
<feature type="compositionally biased region" description="Basic and acidic residues" evidence="1">
    <location>
        <begin position="445"/>
        <end position="470"/>
    </location>
</feature>
<evidence type="ECO:0000313" key="2">
    <source>
        <dbReference type="EMBL" id="CAD8440265.1"/>
    </source>
</evidence>
<feature type="compositionally biased region" description="Basic and acidic residues" evidence="1">
    <location>
        <begin position="326"/>
        <end position="337"/>
    </location>
</feature>
<organism evidence="2">
    <name type="scientific">Micromonas pusilla</name>
    <name type="common">Picoplanktonic green alga</name>
    <name type="synonym">Chromulina pusilla</name>
    <dbReference type="NCBI Taxonomy" id="38833"/>
    <lineage>
        <taxon>Eukaryota</taxon>
        <taxon>Viridiplantae</taxon>
        <taxon>Chlorophyta</taxon>
        <taxon>Mamiellophyceae</taxon>
        <taxon>Mamiellales</taxon>
        <taxon>Mamiellaceae</taxon>
        <taxon>Micromonas</taxon>
    </lineage>
</organism>
<dbReference type="Gene3D" id="3.40.50.1820">
    <property type="entry name" value="alpha/beta hydrolase"/>
    <property type="match status" value="1"/>
</dbReference>
<dbReference type="EMBL" id="HBEN01007584">
    <property type="protein sequence ID" value="CAD8440265.1"/>
    <property type="molecule type" value="Transcribed_RNA"/>
</dbReference>
<sequence length="503" mass="55646">MPANYSLNFDFGTCSVGPLGRGKKPSRLQQMLGDDPFENSLVEQMSLINKAIFQAPAPSYSKSTHPWSPADCVWLDSMAGYHFPAVFVRCKRGPATRTVVHCHANACDVGHIYELCQRDAECWRANILLVEYPGYGSSPGVPYERSVDRHVMVAYTYLVEELRLNPESIVLFGRSLGSGPVCRLAQRLQELGEKLGGVILHSPFVSVREVGLSLLGPVAHVMSDRWDNSAPLASLRCRLLIIHGASDEVVPFTHAERLRDVRVKHGLHVTFFPTQGTHNYFSYYRDYLHPVENFLEGHKARAAPPLPDPLPRAKYSKAQVKEIMELRRKKGEERPTSEEYGTNGSTAQRTRSRRDAKDRDGVRSLLSRGDDVRRDGSPNSTLVDGGANASGPTSSDDDEDIGGKNVTKTKTPEQTVKDVSALDARLMSLSSPEVNARNAGRTPGPRRERWSKAKGRVSDALKETEKRQSFDRSSGGYLDDDFVAERVPGGASPFGVKKTAARR</sequence>
<dbReference type="AlphaFoldDB" id="A0A7S0D1L0"/>
<feature type="compositionally biased region" description="Polar residues" evidence="1">
    <location>
        <begin position="339"/>
        <end position="349"/>
    </location>
</feature>
<feature type="region of interest" description="Disordered" evidence="1">
    <location>
        <begin position="326"/>
        <end position="479"/>
    </location>
</feature>
<evidence type="ECO:0000256" key="1">
    <source>
        <dbReference type="SAM" id="MobiDB-lite"/>
    </source>
</evidence>
<name>A0A7S0D1L0_MICPS</name>
<feature type="compositionally biased region" description="Basic and acidic residues" evidence="1">
    <location>
        <begin position="353"/>
        <end position="376"/>
    </location>
</feature>